<dbReference type="PANTHER" id="PTHR46652:SF3">
    <property type="entry name" value="LEUCINE-RICH REPEAT-CONTAINING PROTEIN 9"/>
    <property type="match status" value="1"/>
</dbReference>
<dbReference type="Gene3D" id="3.80.10.10">
    <property type="entry name" value="Ribonuclease Inhibitor"/>
    <property type="match status" value="4"/>
</dbReference>
<dbReference type="PANTHER" id="PTHR46652">
    <property type="entry name" value="LEUCINE-RICH REPEAT AND IQ DOMAIN-CONTAINING PROTEIN 1-RELATED"/>
    <property type="match status" value="1"/>
</dbReference>
<dbReference type="InterPro" id="IPR032675">
    <property type="entry name" value="LRR_dom_sf"/>
</dbReference>
<accession>A0AA86NVM4</accession>
<evidence type="ECO:0000256" key="2">
    <source>
        <dbReference type="ARBA" id="ARBA00022737"/>
    </source>
</evidence>
<evidence type="ECO:0000256" key="1">
    <source>
        <dbReference type="ARBA" id="ARBA00022614"/>
    </source>
</evidence>
<evidence type="ECO:0000313" key="3">
    <source>
        <dbReference type="EMBL" id="CAI9926699.1"/>
    </source>
</evidence>
<dbReference type="SMART" id="SM00365">
    <property type="entry name" value="LRR_SD22"/>
    <property type="match status" value="7"/>
</dbReference>
<dbReference type="InterPro" id="IPR050836">
    <property type="entry name" value="SDS22/Internalin_LRR"/>
</dbReference>
<organism evidence="3">
    <name type="scientific">Hexamita inflata</name>
    <dbReference type="NCBI Taxonomy" id="28002"/>
    <lineage>
        <taxon>Eukaryota</taxon>
        <taxon>Metamonada</taxon>
        <taxon>Diplomonadida</taxon>
        <taxon>Hexamitidae</taxon>
        <taxon>Hexamitinae</taxon>
        <taxon>Hexamita</taxon>
    </lineage>
</organism>
<reference evidence="4 5" key="2">
    <citation type="submission" date="2024-07" db="EMBL/GenBank/DDBJ databases">
        <authorList>
            <person name="Akdeniz Z."/>
        </authorList>
    </citation>
    <scope>NUCLEOTIDE SEQUENCE [LARGE SCALE GENOMIC DNA]</scope>
</reference>
<keyword evidence="1" id="KW-0433">Leucine-rich repeat</keyword>
<name>A0AA86NVM4_9EUKA</name>
<evidence type="ECO:0000313" key="4">
    <source>
        <dbReference type="EMBL" id="CAL6092588.1"/>
    </source>
</evidence>
<proteinExistence type="predicted"/>
<evidence type="ECO:0000313" key="5">
    <source>
        <dbReference type="Proteomes" id="UP001642409"/>
    </source>
</evidence>
<protein>
    <submittedName>
        <fullName evidence="3">Leucine-rich repeat domain-containing protein</fullName>
    </submittedName>
    <submittedName>
        <fullName evidence="4">Leucine-rich_repeat domain-containing protein</fullName>
    </submittedName>
</protein>
<dbReference type="Proteomes" id="UP001642409">
    <property type="component" value="Unassembled WGS sequence"/>
</dbReference>
<dbReference type="EMBL" id="CAXDID020000446">
    <property type="protein sequence ID" value="CAL6092588.1"/>
    <property type="molecule type" value="Genomic_DNA"/>
</dbReference>
<dbReference type="SUPFAM" id="SSF52058">
    <property type="entry name" value="L domain-like"/>
    <property type="match status" value="2"/>
</dbReference>
<dbReference type="InterPro" id="IPR001611">
    <property type="entry name" value="Leu-rich_rpt"/>
</dbReference>
<keyword evidence="2" id="KW-0677">Repeat</keyword>
<dbReference type="AlphaFoldDB" id="A0AA86NVM4"/>
<dbReference type="PROSITE" id="PS51450">
    <property type="entry name" value="LRR"/>
    <property type="match status" value="8"/>
</dbReference>
<comment type="caution">
    <text evidence="3">The sequence shown here is derived from an EMBL/GenBank/DDBJ whole genome shotgun (WGS) entry which is preliminary data.</text>
</comment>
<gene>
    <name evidence="3" type="ORF">HINF_LOCUS14344</name>
    <name evidence="4" type="ORF">HINF_LOCUS66336</name>
</gene>
<dbReference type="EMBL" id="CATOUU010000370">
    <property type="protein sequence ID" value="CAI9926699.1"/>
    <property type="molecule type" value="Genomic_DNA"/>
</dbReference>
<reference evidence="3" key="1">
    <citation type="submission" date="2023-06" db="EMBL/GenBank/DDBJ databases">
        <authorList>
            <person name="Kurt Z."/>
        </authorList>
    </citation>
    <scope>NUCLEOTIDE SEQUENCE</scope>
</reference>
<keyword evidence="5" id="KW-1185">Reference proteome</keyword>
<sequence>MREMQMREQMMKLKEQQKHLYTTDSAKQLQYYQKFAQNTVGHELSIKNEKYIQSLKFIKQLEVRKLILNQCEQVNFNDIPDQLQELQVIGDCKLNGIENSNIQSLTCIYGMRHTNFHQRENALLRNKNFIPNLNNMKYLEYLQLSSFNQINFEDFANIKPLKHLNLSGNEQIFKAEFINLQSLTHLDMSRSNISNIESLNQIKSLQNVNLSNNKIVDISALQNLENISYLNLKSNQITKPVFCENCSLISLDLSYNELIDTTQLSNLVFVEQLCLVNTNLQDISFLTQLNNIKVLDISLNNINSLNSLSKMKQLTTLLASVNQIDSIADLHACKQLQTLLINQNKISDISVIQHMLMLEEVDVSNNMISDISHIQNLPNLLVFNGDNNMVKDISFLEKCQNLSELRLSHNLINNFNKINSTLQILVLEDNQIINIDNFLPQAKQLQTLSLNGNYIFNERAYKEYKQNLGLQQVIDISYFKRNISKELSDEECVKLQLLILGNFEEYLKNAYQNYDKYFSQKYCNSLRQLYGGPLDRIEMNPDEFNYEFDIFEEPQIIFQEPQITYELDIKEDQYLHNFQFVNEFPQCKILSIFCSFNVCFERTPINIAHLCISSCKLKTIEGIQQMKQLYGLNLSRNELVDISPLRLLTDLKFIDISSNQVVFVDSLKYLKYTNLDLYHNYIVIQQFQASNNSNSRIYRRFNILNQLDNIDDQIDNQEQTNLEILIRSTQQRPLDQQQQQYYNRVMAIRHAEKQFQNIKASQARKKPFEEMQPRFNSALIHNVHQLAHIAGKLTKFIMQETLFE</sequence>